<keyword evidence="2" id="KW-0378">Hydrolase</keyword>
<dbReference type="PROSITE" id="PS50883">
    <property type="entry name" value="EAL"/>
    <property type="match status" value="1"/>
</dbReference>
<dbReference type="InterPro" id="IPR029016">
    <property type="entry name" value="GAF-like_dom_sf"/>
</dbReference>
<dbReference type="EC" id="3.1.4.52" evidence="2"/>
<dbReference type="InterPro" id="IPR003018">
    <property type="entry name" value="GAF"/>
</dbReference>
<dbReference type="InterPro" id="IPR001633">
    <property type="entry name" value="EAL_dom"/>
</dbReference>
<dbReference type="Proteomes" id="UP000193623">
    <property type="component" value="Unassembled WGS sequence"/>
</dbReference>
<dbReference type="AlphaFoldDB" id="A0A1Y5STA4"/>
<dbReference type="SMART" id="SM00065">
    <property type="entry name" value="GAF"/>
    <property type="match status" value="1"/>
</dbReference>
<proteinExistence type="predicted"/>
<reference evidence="2 3" key="1">
    <citation type="submission" date="2017-03" db="EMBL/GenBank/DDBJ databases">
        <authorList>
            <person name="Afonso C.L."/>
            <person name="Miller P.J."/>
            <person name="Scott M.A."/>
            <person name="Spackman E."/>
            <person name="Goraichik I."/>
            <person name="Dimitrov K.M."/>
            <person name="Suarez D.L."/>
            <person name="Swayne D.E."/>
        </authorList>
    </citation>
    <scope>NUCLEOTIDE SEQUENCE [LARGE SCALE GENOMIC DNA]</scope>
    <source>
        <strain evidence="2 3">CECT 8397</strain>
    </source>
</reference>
<dbReference type="InterPro" id="IPR035919">
    <property type="entry name" value="EAL_sf"/>
</dbReference>
<dbReference type="CDD" id="cd01948">
    <property type="entry name" value="EAL"/>
    <property type="match status" value="1"/>
</dbReference>
<dbReference type="SMART" id="SM00052">
    <property type="entry name" value="EAL"/>
    <property type="match status" value="1"/>
</dbReference>
<keyword evidence="3" id="KW-1185">Reference proteome</keyword>
<evidence type="ECO:0000313" key="2">
    <source>
        <dbReference type="EMBL" id="SLN44710.1"/>
    </source>
</evidence>
<dbReference type="SUPFAM" id="SSF141868">
    <property type="entry name" value="EAL domain-like"/>
    <property type="match status" value="1"/>
</dbReference>
<dbReference type="PANTHER" id="PTHR33121">
    <property type="entry name" value="CYCLIC DI-GMP PHOSPHODIESTERASE PDEF"/>
    <property type="match status" value="1"/>
</dbReference>
<feature type="domain" description="EAL" evidence="1">
    <location>
        <begin position="182"/>
        <end position="423"/>
    </location>
</feature>
<sequence>MFMGDNILNGMELDSMTAVAPAAIALMPRLVPEAGDVIANTLAFLRNHLNMDIAFLSEIKGDQMELVAVDAPGFEHLAAVGDILDLDDVYCLHILEGRLPELIPDTEAIEFCSQIPITSRIPVRAHVSVPIWRTDKSVYGMFCAVGRQPRKSLNARDLEVVKAFAALAGDEVNARLDRDKQSGDKKDAILNVLETGSFEIALQPIQRLNDQVVAGYEALCRFSPLPYRPPNIWFQDASDVGLQIPLELKVIRQAVALLDEISDDQYLSINTSAATLGSGEIADLIPRVHGHRVVIEITEHAAIENLDVLLMEIDRLRDMKVRIAVDDAGAGYSGLQQIIRLRPDVIKLDMSLTQDVDKDVARRSLASAMVQFAADTHANVVAEGIETAAELETLRSIGVEMGQGYFLGRPELSDDVLAKLKSA</sequence>
<dbReference type="Pfam" id="PF13185">
    <property type="entry name" value="GAF_2"/>
    <property type="match status" value="1"/>
</dbReference>
<gene>
    <name evidence="2" type="primary">dosP</name>
    <name evidence="2" type="ORF">PSJ8397_02321</name>
</gene>
<dbReference type="EMBL" id="FWFT01000003">
    <property type="protein sequence ID" value="SLN44710.1"/>
    <property type="molecule type" value="Genomic_DNA"/>
</dbReference>
<dbReference type="GO" id="GO:0071111">
    <property type="term" value="F:cyclic-guanylate-specific phosphodiesterase activity"/>
    <property type="evidence" value="ECO:0007669"/>
    <property type="project" value="UniProtKB-EC"/>
</dbReference>
<organism evidence="2 3">
    <name type="scientific">Pseudooctadecabacter jejudonensis</name>
    <dbReference type="NCBI Taxonomy" id="1391910"/>
    <lineage>
        <taxon>Bacteria</taxon>
        <taxon>Pseudomonadati</taxon>
        <taxon>Pseudomonadota</taxon>
        <taxon>Alphaproteobacteria</taxon>
        <taxon>Rhodobacterales</taxon>
        <taxon>Paracoccaceae</taxon>
        <taxon>Pseudooctadecabacter</taxon>
    </lineage>
</organism>
<accession>A0A1Y5STA4</accession>
<protein>
    <submittedName>
        <fullName evidence="2">Oxygen sensor protein DosP</fullName>
        <ecNumber evidence="2">3.1.4.52</ecNumber>
    </submittedName>
</protein>
<dbReference type="Gene3D" id="3.30.450.40">
    <property type="match status" value="1"/>
</dbReference>
<dbReference type="PANTHER" id="PTHR33121:SF76">
    <property type="entry name" value="SIGNALING PROTEIN"/>
    <property type="match status" value="1"/>
</dbReference>
<dbReference type="Gene3D" id="3.20.20.450">
    <property type="entry name" value="EAL domain"/>
    <property type="match status" value="1"/>
</dbReference>
<evidence type="ECO:0000313" key="3">
    <source>
        <dbReference type="Proteomes" id="UP000193623"/>
    </source>
</evidence>
<evidence type="ECO:0000259" key="1">
    <source>
        <dbReference type="PROSITE" id="PS50883"/>
    </source>
</evidence>
<dbReference type="InterPro" id="IPR050706">
    <property type="entry name" value="Cyclic-di-GMP_PDE-like"/>
</dbReference>
<dbReference type="SUPFAM" id="SSF55781">
    <property type="entry name" value="GAF domain-like"/>
    <property type="match status" value="1"/>
</dbReference>
<name>A0A1Y5STA4_9RHOB</name>
<dbReference type="Pfam" id="PF00563">
    <property type="entry name" value="EAL"/>
    <property type="match status" value="1"/>
</dbReference>